<feature type="signal peptide" evidence="1">
    <location>
        <begin position="1"/>
        <end position="25"/>
    </location>
</feature>
<evidence type="ECO:0000256" key="1">
    <source>
        <dbReference type="SAM" id="SignalP"/>
    </source>
</evidence>
<dbReference type="EMBL" id="AP025293">
    <property type="protein sequence ID" value="BDD00688.1"/>
    <property type="molecule type" value="Genomic_DNA"/>
</dbReference>
<evidence type="ECO:0000313" key="2">
    <source>
        <dbReference type="EMBL" id="BDD00688.1"/>
    </source>
</evidence>
<accession>A0ABM7VI90</accession>
<keyword evidence="2" id="KW-0614">Plasmid</keyword>
<name>A0ABM7VI90_9BACT</name>
<feature type="chain" id="PRO_5046529776" description="DUF4380 domain-containing protein" evidence="1">
    <location>
        <begin position="26"/>
        <end position="325"/>
    </location>
</feature>
<keyword evidence="1" id="KW-0732">Signal</keyword>
<evidence type="ECO:0008006" key="4">
    <source>
        <dbReference type="Google" id="ProtNLM"/>
    </source>
</evidence>
<dbReference type="Proteomes" id="UP001354989">
    <property type="component" value="Plasmid pPP1"/>
</dbReference>
<evidence type="ECO:0000313" key="3">
    <source>
        <dbReference type="Proteomes" id="UP001354989"/>
    </source>
</evidence>
<dbReference type="PROSITE" id="PS51257">
    <property type="entry name" value="PROKAR_LIPOPROTEIN"/>
    <property type="match status" value="1"/>
</dbReference>
<protein>
    <recommendedName>
        <fullName evidence="4">DUF4380 domain-containing protein</fullName>
    </recommendedName>
</protein>
<gene>
    <name evidence="2" type="ORF">PEPS_29680</name>
</gene>
<geneLocation type="plasmid" evidence="2 3">
    <name>pPP1</name>
</geneLocation>
<dbReference type="Pfam" id="PF14315">
    <property type="entry name" value="DUF4380"/>
    <property type="match status" value="1"/>
</dbReference>
<organism evidence="2 3">
    <name type="scientific">Persicobacter psychrovividus</name>
    <dbReference type="NCBI Taxonomy" id="387638"/>
    <lineage>
        <taxon>Bacteria</taxon>
        <taxon>Pseudomonadati</taxon>
        <taxon>Bacteroidota</taxon>
        <taxon>Cytophagia</taxon>
        <taxon>Cytophagales</taxon>
        <taxon>Persicobacteraceae</taxon>
        <taxon>Persicobacter</taxon>
    </lineage>
</organism>
<keyword evidence="3" id="KW-1185">Reference proteome</keyword>
<reference evidence="2 3" key="1">
    <citation type="submission" date="2021-12" db="EMBL/GenBank/DDBJ databases">
        <title>Genome sequencing of bacteria with rrn-lacking chromosome and rrn-plasmid.</title>
        <authorList>
            <person name="Anda M."/>
            <person name="Iwasaki W."/>
        </authorList>
    </citation>
    <scope>NUCLEOTIDE SEQUENCE [LARGE SCALE GENOMIC DNA]</scope>
    <source>
        <strain evidence="2 3">NBRC 101262</strain>
        <plasmid evidence="2 3">pPP1</plasmid>
    </source>
</reference>
<proteinExistence type="predicted"/>
<sequence length="325" mass="36579">MIINKLGLGLWLLAASCCWGSSAVAQQKTMAEKSTTEGVVKQGDLSVFYNAEHGGRITQIELKGVAILVGPEVHPDLSGNTWWPAPQSVWNWPPPASINNLPYQLDRQENKVTMISAGESDFGVQLKKEIELFDQNHLQITYTATNLSEQAKAFGHWEITRVPKNGRVLFPVGKAFPKHFKGYDKKNALYDFGANCKELKSEDQAYFDFVIKAGELTLPNSDFNKLFADGKGWLAYQLDNQRVLIKYFRDENPSEIAPQQGEIEVYASPILPLVELEQHAQYHELAPQASSVYQVDWLVLETEKGFSISAAWVEQQIQAHKRKVQ</sequence>
<dbReference type="RefSeq" id="WP_338398500.1">
    <property type="nucleotide sequence ID" value="NZ_AP025293.1"/>
</dbReference>
<dbReference type="InterPro" id="IPR025488">
    <property type="entry name" value="DUF4380"/>
</dbReference>